<evidence type="ECO:0000256" key="4">
    <source>
        <dbReference type="ARBA" id="ARBA00022989"/>
    </source>
</evidence>
<dbReference type="GO" id="GO:0016020">
    <property type="term" value="C:membrane"/>
    <property type="evidence" value="ECO:0007669"/>
    <property type="project" value="UniProtKB-SubCell"/>
</dbReference>
<proteinExistence type="inferred from homology"/>
<gene>
    <name evidence="8" type="ORF">SAMN05660686_04521</name>
</gene>
<feature type="transmembrane region" description="Helical" evidence="6">
    <location>
        <begin position="178"/>
        <end position="196"/>
    </location>
</feature>
<keyword evidence="5 6" id="KW-0472">Membrane</keyword>
<feature type="transmembrane region" description="Helical" evidence="6">
    <location>
        <begin position="104"/>
        <end position="123"/>
    </location>
</feature>
<dbReference type="InterPro" id="IPR037185">
    <property type="entry name" value="EmrE-like"/>
</dbReference>
<dbReference type="AlphaFoldDB" id="A0A8G2BMF9"/>
<feature type="transmembrane region" description="Helical" evidence="6">
    <location>
        <begin position="208"/>
        <end position="230"/>
    </location>
</feature>
<comment type="subcellular location">
    <subcellularLocation>
        <location evidence="1">Membrane</location>
        <topology evidence="1">Multi-pass membrane protein</topology>
    </subcellularLocation>
</comment>
<comment type="caution">
    <text evidence="8">The sequence shown here is derived from an EMBL/GenBank/DDBJ whole genome shotgun (WGS) entry which is preliminary data.</text>
</comment>
<dbReference type="InterPro" id="IPR000620">
    <property type="entry name" value="EamA_dom"/>
</dbReference>
<protein>
    <submittedName>
        <fullName evidence="8">Permease of the drug/metabolite transporter (DMT) superfamily</fullName>
    </submittedName>
</protein>
<keyword evidence="3 6" id="KW-0812">Transmembrane</keyword>
<evidence type="ECO:0000256" key="6">
    <source>
        <dbReference type="SAM" id="Phobius"/>
    </source>
</evidence>
<evidence type="ECO:0000256" key="5">
    <source>
        <dbReference type="ARBA" id="ARBA00023136"/>
    </source>
</evidence>
<name>A0A8G2BMF9_9PROT</name>
<dbReference type="SUPFAM" id="SSF103481">
    <property type="entry name" value="Multidrug resistance efflux transporter EmrE"/>
    <property type="match status" value="2"/>
</dbReference>
<keyword evidence="4 6" id="KW-1133">Transmembrane helix</keyword>
<evidence type="ECO:0000313" key="8">
    <source>
        <dbReference type="EMBL" id="SDG46951.1"/>
    </source>
</evidence>
<feature type="domain" description="EamA" evidence="7">
    <location>
        <begin position="37"/>
        <end position="167"/>
    </location>
</feature>
<feature type="transmembrane region" description="Helical" evidence="6">
    <location>
        <begin position="129"/>
        <end position="149"/>
    </location>
</feature>
<dbReference type="PANTHER" id="PTHR22911:SF6">
    <property type="entry name" value="SOLUTE CARRIER FAMILY 35 MEMBER G1"/>
    <property type="match status" value="1"/>
</dbReference>
<organism evidence="8 9">
    <name type="scientific">Thalassobaculum litoreum DSM 18839</name>
    <dbReference type="NCBI Taxonomy" id="1123362"/>
    <lineage>
        <taxon>Bacteria</taxon>
        <taxon>Pseudomonadati</taxon>
        <taxon>Pseudomonadota</taxon>
        <taxon>Alphaproteobacteria</taxon>
        <taxon>Rhodospirillales</taxon>
        <taxon>Thalassobaculaceae</taxon>
        <taxon>Thalassobaculum</taxon>
    </lineage>
</organism>
<evidence type="ECO:0000256" key="2">
    <source>
        <dbReference type="ARBA" id="ARBA00009853"/>
    </source>
</evidence>
<keyword evidence="9" id="KW-1185">Reference proteome</keyword>
<evidence type="ECO:0000259" key="7">
    <source>
        <dbReference type="Pfam" id="PF00892"/>
    </source>
</evidence>
<feature type="transmembrane region" description="Helical" evidence="6">
    <location>
        <begin position="71"/>
        <end position="92"/>
    </location>
</feature>
<evidence type="ECO:0000256" key="1">
    <source>
        <dbReference type="ARBA" id="ARBA00004141"/>
    </source>
</evidence>
<feature type="transmembrane region" description="Helical" evidence="6">
    <location>
        <begin position="290"/>
        <end position="307"/>
    </location>
</feature>
<accession>A0A8G2BMF9</accession>
<dbReference type="PANTHER" id="PTHR22911">
    <property type="entry name" value="ACYL-MALONYL CONDENSING ENZYME-RELATED"/>
    <property type="match status" value="1"/>
</dbReference>
<feature type="transmembrane region" description="Helical" evidence="6">
    <location>
        <begin position="40"/>
        <end position="59"/>
    </location>
</feature>
<reference evidence="8 9" key="1">
    <citation type="submission" date="2016-10" db="EMBL/GenBank/DDBJ databases">
        <authorList>
            <person name="Varghese N."/>
            <person name="Submissions S."/>
        </authorList>
    </citation>
    <scope>NUCLEOTIDE SEQUENCE [LARGE SCALE GENOMIC DNA]</scope>
    <source>
        <strain evidence="8 9">DSM 18839</strain>
    </source>
</reference>
<feature type="domain" description="EamA" evidence="7">
    <location>
        <begin position="179"/>
        <end position="306"/>
    </location>
</feature>
<evidence type="ECO:0000256" key="3">
    <source>
        <dbReference type="ARBA" id="ARBA00022692"/>
    </source>
</evidence>
<dbReference type="EMBL" id="FNBW01000018">
    <property type="protein sequence ID" value="SDG46951.1"/>
    <property type="molecule type" value="Genomic_DNA"/>
</dbReference>
<dbReference type="Pfam" id="PF00892">
    <property type="entry name" value="EamA"/>
    <property type="match status" value="2"/>
</dbReference>
<sequence>MPPPSDSPQSADSGTPALATPLVRFRSWWDGLSGNVRGSIWLFAAGLVFAVMGALIKFVGQRLPVVEILFLRQAFVIVVVSPAIIKGFPAVFRTERLGLHTLRVGLSAIAMTTGFTALVHLPLAEATAISFSRTLFTTMLAVVILHEIVGWRRWTATAVGFVGVVIVAHPSPSGLNEYALLALLSAFFVAMIMICLRMLARTERPATIIAYQSVCLTVILAGPAWYFWVWPTWEDLALTAVIGGVMSLAQFVNIKAYSNGEAAAIAPVEYIRLLASAGLGFMMFSEVPTIYTVIGAVFIIGSTLYTIRRNAMKNTPVPPRPPEVAP</sequence>
<dbReference type="Proteomes" id="UP000198615">
    <property type="component" value="Unassembled WGS sequence"/>
</dbReference>
<comment type="similarity">
    <text evidence="2">Belongs to the drug/metabolite transporter (DMT) superfamily. 10 TMS drug/metabolite exporter (DME) (TC 2.A.7.3) family.</text>
</comment>
<evidence type="ECO:0000313" key="9">
    <source>
        <dbReference type="Proteomes" id="UP000198615"/>
    </source>
</evidence>